<accession>A0A482XNN8</accession>
<reference evidence="1 2" key="1">
    <citation type="journal article" date="2017" name="Gigascience">
        <title>Genome sequence of the small brown planthopper, Laodelphax striatellus.</title>
        <authorList>
            <person name="Zhu J."/>
            <person name="Jiang F."/>
            <person name="Wang X."/>
            <person name="Yang P."/>
            <person name="Bao Y."/>
            <person name="Zhao W."/>
            <person name="Wang W."/>
            <person name="Lu H."/>
            <person name="Wang Q."/>
            <person name="Cui N."/>
            <person name="Li J."/>
            <person name="Chen X."/>
            <person name="Luo L."/>
            <person name="Yu J."/>
            <person name="Kang L."/>
            <person name="Cui F."/>
        </authorList>
    </citation>
    <scope>NUCLEOTIDE SEQUENCE [LARGE SCALE GENOMIC DNA]</scope>
    <source>
        <strain evidence="1">Lst14</strain>
    </source>
</reference>
<dbReference type="AlphaFoldDB" id="A0A482XNN8"/>
<dbReference type="EMBL" id="QKKF02003370">
    <property type="protein sequence ID" value="RZF47775.1"/>
    <property type="molecule type" value="Genomic_DNA"/>
</dbReference>
<organism evidence="1 2">
    <name type="scientific">Laodelphax striatellus</name>
    <name type="common">Small brown planthopper</name>
    <name type="synonym">Delphax striatella</name>
    <dbReference type="NCBI Taxonomy" id="195883"/>
    <lineage>
        <taxon>Eukaryota</taxon>
        <taxon>Metazoa</taxon>
        <taxon>Ecdysozoa</taxon>
        <taxon>Arthropoda</taxon>
        <taxon>Hexapoda</taxon>
        <taxon>Insecta</taxon>
        <taxon>Pterygota</taxon>
        <taxon>Neoptera</taxon>
        <taxon>Paraneoptera</taxon>
        <taxon>Hemiptera</taxon>
        <taxon>Auchenorrhyncha</taxon>
        <taxon>Fulgoroidea</taxon>
        <taxon>Delphacidae</taxon>
        <taxon>Criomorphinae</taxon>
        <taxon>Laodelphax</taxon>
    </lineage>
</organism>
<comment type="caution">
    <text evidence="1">The sequence shown here is derived from an EMBL/GenBank/DDBJ whole genome shotgun (WGS) entry which is preliminary data.</text>
</comment>
<evidence type="ECO:0000313" key="2">
    <source>
        <dbReference type="Proteomes" id="UP000291343"/>
    </source>
</evidence>
<proteinExistence type="predicted"/>
<dbReference type="Proteomes" id="UP000291343">
    <property type="component" value="Unassembled WGS sequence"/>
</dbReference>
<keyword evidence="2" id="KW-1185">Reference proteome</keyword>
<sequence length="308" mass="34233">MSEERQKMECDSLFCNNCEFCCRTALKMYLDCHVLNERDNVGENYIAVWRIMYKIRHRKTIGQQIAFLKAQAAAKQEEVDSFPDDLQDLIVDWDNLPENKAGCQLTPLSDDAVQSVVAGLTEVAPKTSSTMLSMQQKDRALLFSRPIKVINPQQIKLSAQGLSNLKSINVRLGRVLPVKLTQKRSILQNRTNLPLVENNPGQKVTIGRGVKRDPTSTLIVPRFSSLLARGNPTLITPLAHVNQSRGGRPSLQMTPATSLLAANNAVAMHREFPPRQVPTQLKVAFIQCTPKNSESSGDVVGDDDSRKS</sequence>
<dbReference type="OrthoDB" id="10555972at2759"/>
<name>A0A482XNN8_LAOST</name>
<evidence type="ECO:0000313" key="1">
    <source>
        <dbReference type="EMBL" id="RZF47775.1"/>
    </source>
</evidence>
<gene>
    <name evidence="1" type="ORF">LSTR_LSTR006039</name>
</gene>
<protein>
    <submittedName>
        <fullName evidence="1">Uncharacterized protein</fullName>
    </submittedName>
</protein>
<dbReference type="InParanoid" id="A0A482XNN8"/>